<evidence type="ECO:0000256" key="2">
    <source>
        <dbReference type="ARBA" id="ARBA00022980"/>
    </source>
</evidence>
<feature type="region of interest" description="Disordered" evidence="6">
    <location>
        <begin position="1"/>
        <end position="23"/>
    </location>
</feature>
<gene>
    <name evidence="4" type="primary">rpsR</name>
    <name evidence="7" type="ORF">GYA37_03540</name>
</gene>
<dbReference type="GO" id="GO:0003735">
    <property type="term" value="F:structural constituent of ribosome"/>
    <property type="evidence" value="ECO:0007669"/>
    <property type="project" value="InterPro"/>
</dbReference>
<dbReference type="Pfam" id="PF01084">
    <property type="entry name" value="Ribosomal_S18"/>
    <property type="match status" value="1"/>
</dbReference>
<comment type="similarity">
    <text evidence="1 4 5">Belongs to the bacterial ribosomal protein bS18 family.</text>
</comment>
<evidence type="ECO:0000313" key="8">
    <source>
        <dbReference type="Proteomes" id="UP000590542"/>
    </source>
</evidence>
<dbReference type="PRINTS" id="PR00974">
    <property type="entry name" value="RIBOSOMALS18"/>
</dbReference>
<dbReference type="InterPro" id="IPR036870">
    <property type="entry name" value="Ribosomal_bS18_sf"/>
</dbReference>
<keyword evidence="2 4" id="KW-0689">Ribosomal protein</keyword>
<comment type="caution">
    <text evidence="7">The sequence shown here is derived from an EMBL/GenBank/DDBJ whole genome shotgun (WGS) entry which is preliminary data.</text>
</comment>
<dbReference type="GO" id="GO:0006412">
    <property type="term" value="P:translation"/>
    <property type="evidence" value="ECO:0007669"/>
    <property type="project" value="UniProtKB-UniRule"/>
</dbReference>
<name>A0A7X9E7H5_UNCKA</name>
<keyword evidence="4" id="KW-0694">RNA-binding</keyword>
<comment type="function">
    <text evidence="4">Binds as a heterodimer with protein bS6 to the central domain of the 16S rRNA, where it helps stabilize the platform of the 30S subunit.</text>
</comment>
<dbReference type="NCBIfam" id="TIGR00165">
    <property type="entry name" value="S18"/>
    <property type="match status" value="1"/>
</dbReference>
<keyword evidence="4" id="KW-0699">rRNA-binding</keyword>
<accession>A0A7X9E7H5</accession>
<dbReference type="InterPro" id="IPR001648">
    <property type="entry name" value="Ribosomal_bS18"/>
</dbReference>
<dbReference type="AlphaFoldDB" id="A0A7X9E7H5"/>
<sequence length="85" mass="10046">MALKKDKRPKREKRTPVPRNCYFKQTGTKPDYKDVLVLKRFINERGKIIPQKYSGLTAKNQRLLAIEIKKARYMGLLPYTDRHAL</sequence>
<evidence type="ECO:0000256" key="4">
    <source>
        <dbReference type="HAMAP-Rule" id="MF_00270"/>
    </source>
</evidence>
<evidence type="ECO:0000256" key="6">
    <source>
        <dbReference type="SAM" id="MobiDB-lite"/>
    </source>
</evidence>
<reference evidence="7 8" key="1">
    <citation type="journal article" date="2020" name="Biotechnol. Biofuels">
        <title>New insights from the biogas microbiome by comprehensive genome-resolved metagenomics of nearly 1600 species originating from multiple anaerobic digesters.</title>
        <authorList>
            <person name="Campanaro S."/>
            <person name="Treu L."/>
            <person name="Rodriguez-R L.M."/>
            <person name="Kovalovszki A."/>
            <person name="Ziels R.M."/>
            <person name="Maus I."/>
            <person name="Zhu X."/>
            <person name="Kougias P.G."/>
            <person name="Basile A."/>
            <person name="Luo G."/>
            <person name="Schluter A."/>
            <person name="Konstantinidis K.T."/>
            <person name="Angelidaki I."/>
        </authorList>
    </citation>
    <scope>NUCLEOTIDE SEQUENCE [LARGE SCALE GENOMIC DNA]</scope>
    <source>
        <strain evidence="7">AS27yjCOA_202</strain>
    </source>
</reference>
<comment type="subunit">
    <text evidence="4">Part of the 30S ribosomal subunit. Forms a tight heterodimer with protein bS6.</text>
</comment>
<feature type="compositionally biased region" description="Basic residues" evidence="6">
    <location>
        <begin position="1"/>
        <end position="13"/>
    </location>
</feature>
<dbReference type="Proteomes" id="UP000590542">
    <property type="component" value="Unassembled WGS sequence"/>
</dbReference>
<dbReference type="PANTHER" id="PTHR13479">
    <property type="entry name" value="30S RIBOSOMAL PROTEIN S18"/>
    <property type="match status" value="1"/>
</dbReference>
<evidence type="ECO:0000256" key="3">
    <source>
        <dbReference type="ARBA" id="ARBA00023274"/>
    </source>
</evidence>
<proteinExistence type="inferred from homology"/>
<organism evidence="7 8">
    <name type="scientific">candidate division WWE3 bacterium</name>
    <dbReference type="NCBI Taxonomy" id="2053526"/>
    <lineage>
        <taxon>Bacteria</taxon>
        <taxon>Katanobacteria</taxon>
    </lineage>
</organism>
<dbReference type="SUPFAM" id="SSF46911">
    <property type="entry name" value="Ribosomal protein S18"/>
    <property type="match status" value="1"/>
</dbReference>
<dbReference type="EMBL" id="JAAZNV010000012">
    <property type="protein sequence ID" value="NMB91890.1"/>
    <property type="molecule type" value="Genomic_DNA"/>
</dbReference>
<dbReference type="GO" id="GO:0070181">
    <property type="term" value="F:small ribosomal subunit rRNA binding"/>
    <property type="evidence" value="ECO:0007669"/>
    <property type="project" value="TreeGrafter"/>
</dbReference>
<dbReference type="GO" id="GO:0022627">
    <property type="term" value="C:cytosolic small ribosomal subunit"/>
    <property type="evidence" value="ECO:0007669"/>
    <property type="project" value="TreeGrafter"/>
</dbReference>
<protein>
    <recommendedName>
        <fullName evidence="4">Small ribosomal subunit protein bS18</fullName>
    </recommendedName>
</protein>
<evidence type="ECO:0000256" key="1">
    <source>
        <dbReference type="ARBA" id="ARBA00005589"/>
    </source>
</evidence>
<evidence type="ECO:0000256" key="5">
    <source>
        <dbReference type="RuleBase" id="RU003910"/>
    </source>
</evidence>
<dbReference type="Gene3D" id="4.10.640.10">
    <property type="entry name" value="Ribosomal protein S18"/>
    <property type="match status" value="1"/>
</dbReference>
<dbReference type="PANTHER" id="PTHR13479:SF40">
    <property type="entry name" value="SMALL RIBOSOMAL SUBUNIT PROTEIN BS18M"/>
    <property type="match status" value="1"/>
</dbReference>
<dbReference type="HAMAP" id="MF_00270">
    <property type="entry name" value="Ribosomal_bS18"/>
    <property type="match status" value="1"/>
</dbReference>
<evidence type="ECO:0000313" key="7">
    <source>
        <dbReference type="EMBL" id="NMB91890.1"/>
    </source>
</evidence>
<keyword evidence="3 4" id="KW-0687">Ribonucleoprotein</keyword>